<name>A0A7J7P0A6_9MAGN</name>
<dbReference type="Proteomes" id="UP000541444">
    <property type="component" value="Unassembled WGS sequence"/>
</dbReference>
<gene>
    <name evidence="1" type="ORF">GIB67_000818</name>
</gene>
<feature type="non-terminal residue" evidence="1">
    <location>
        <position position="1"/>
    </location>
</feature>
<organism evidence="1 2">
    <name type="scientific">Kingdonia uniflora</name>
    <dbReference type="NCBI Taxonomy" id="39325"/>
    <lineage>
        <taxon>Eukaryota</taxon>
        <taxon>Viridiplantae</taxon>
        <taxon>Streptophyta</taxon>
        <taxon>Embryophyta</taxon>
        <taxon>Tracheophyta</taxon>
        <taxon>Spermatophyta</taxon>
        <taxon>Magnoliopsida</taxon>
        <taxon>Ranunculales</taxon>
        <taxon>Circaeasteraceae</taxon>
        <taxon>Kingdonia</taxon>
    </lineage>
</organism>
<reference evidence="1 2" key="1">
    <citation type="journal article" date="2020" name="IScience">
        <title>Genome Sequencing of the Endangered Kingdonia uniflora (Circaeasteraceae, Ranunculales) Reveals Potential Mechanisms of Evolutionary Specialization.</title>
        <authorList>
            <person name="Sun Y."/>
            <person name="Deng T."/>
            <person name="Zhang A."/>
            <person name="Moore M.J."/>
            <person name="Landis J.B."/>
            <person name="Lin N."/>
            <person name="Zhang H."/>
            <person name="Zhang X."/>
            <person name="Huang J."/>
            <person name="Zhang X."/>
            <person name="Sun H."/>
            <person name="Wang H."/>
        </authorList>
    </citation>
    <scope>NUCLEOTIDE SEQUENCE [LARGE SCALE GENOMIC DNA]</scope>
    <source>
        <strain evidence="1">TB1705</strain>
        <tissue evidence="1">Leaf</tissue>
    </source>
</reference>
<sequence length="102" mass="11309">LTPFLPQPLGFGNSSWEQLFSVSLLLNYGDTIPEIPLKLNPDFSNCSSNTTLLVTLYELILHLHLFTPIFIFGTLVEKSGEMPCCLSAEKCLLRYLIEAGGC</sequence>
<dbReference type="EMBL" id="JACGCM010000393">
    <property type="protein sequence ID" value="KAF6172760.1"/>
    <property type="molecule type" value="Genomic_DNA"/>
</dbReference>
<evidence type="ECO:0000313" key="2">
    <source>
        <dbReference type="Proteomes" id="UP000541444"/>
    </source>
</evidence>
<protein>
    <submittedName>
        <fullName evidence="1">Uncharacterized protein</fullName>
    </submittedName>
</protein>
<dbReference type="AlphaFoldDB" id="A0A7J7P0A6"/>
<accession>A0A7J7P0A6</accession>
<comment type="caution">
    <text evidence="1">The sequence shown here is derived from an EMBL/GenBank/DDBJ whole genome shotgun (WGS) entry which is preliminary data.</text>
</comment>
<keyword evidence="2" id="KW-1185">Reference proteome</keyword>
<proteinExistence type="predicted"/>
<evidence type="ECO:0000313" key="1">
    <source>
        <dbReference type="EMBL" id="KAF6172760.1"/>
    </source>
</evidence>